<name>A0A915D0I4_9BILA</name>
<dbReference type="GO" id="GO:0008233">
    <property type="term" value="F:peptidase activity"/>
    <property type="evidence" value="ECO:0007669"/>
    <property type="project" value="TreeGrafter"/>
</dbReference>
<evidence type="ECO:0000256" key="4">
    <source>
        <dbReference type="ARBA" id="ARBA00023211"/>
    </source>
</evidence>
<dbReference type="GO" id="GO:0046872">
    <property type="term" value="F:metal ion binding"/>
    <property type="evidence" value="ECO:0007669"/>
    <property type="project" value="UniProtKB-KW"/>
</dbReference>
<dbReference type="SUPFAM" id="SSF55920">
    <property type="entry name" value="Creatinase/aminopeptidase"/>
    <property type="match status" value="1"/>
</dbReference>
<dbReference type="InterPro" id="IPR036005">
    <property type="entry name" value="Creatinase/aminopeptidase-like"/>
</dbReference>
<dbReference type="GO" id="GO:0006508">
    <property type="term" value="P:proteolysis"/>
    <property type="evidence" value="ECO:0007669"/>
    <property type="project" value="TreeGrafter"/>
</dbReference>
<sequence length="151" mass="17156">MLTDLKEAGILQGNVEEMLQANLGGFFMPHGLGHYIRLDVHDVYGLKSLVSTVVFLKSYASDKALGTSELNKFIVESKLNEYRGIGGVRIEDVVVIWEGGNENISHDVPRTVDEIESYMGSGFYKNYELNSSYFKWWYPSRWFTSRAKKCG</sequence>
<dbReference type="Pfam" id="PF00557">
    <property type="entry name" value="Peptidase_M24"/>
    <property type="match status" value="1"/>
</dbReference>
<proteinExistence type="predicted"/>
<evidence type="ECO:0000313" key="7">
    <source>
        <dbReference type="WBParaSite" id="jg14170"/>
    </source>
</evidence>
<feature type="domain" description="Peptidase M24" evidence="5">
    <location>
        <begin position="14"/>
        <end position="96"/>
    </location>
</feature>
<organism evidence="6 7">
    <name type="scientific">Ditylenchus dipsaci</name>
    <dbReference type="NCBI Taxonomy" id="166011"/>
    <lineage>
        <taxon>Eukaryota</taxon>
        <taxon>Metazoa</taxon>
        <taxon>Ecdysozoa</taxon>
        <taxon>Nematoda</taxon>
        <taxon>Chromadorea</taxon>
        <taxon>Rhabditida</taxon>
        <taxon>Tylenchina</taxon>
        <taxon>Tylenchomorpha</taxon>
        <taxon>Sphaerularioidea</taxon>
        <taxon>Anguinidae</taxon>
        <taxon>Anguininae</taxon>
        <taxon>Ditylenchus</taxon>
    </lineage>
</organism>
<keyword evidence="6" id="KW-1185">Reference proteome</keyword>
<keyword evidence="4" id="KW-0464">Manganese</keyword>
<evidence type="ECO:0000259" key="5">
    <source>
        <dbReference type="Pfam" id="PF00557"/>
    </source>
</evidence>
<dbReference type="PANTHER" id="PTHR43226">
    <property type="entry name" value="XAA-PRO AMINOPEPTIDASE 3"/>
    <property type="match status" value="1"/>
</dbReference>
<dbReference type="Proteomes" id="UP000887574">
    <property type="component" value="Unplaced"/>
</dbReference>
<keyword evidence="2" id="KW-0479">Metal-binding</keyword>
<evidence type="ECO:0000256" key="2">
    <source>
        <dbReference type="ARBA" id="ARBA00022723"/>
    </source>
</evidence>
<accession>A0A915D0I4</accession>
<dbReference type="PANTHER" id="PTHR43226:SF1">
    <property type="entry name" value="XAA-PRO DIPEPTIDASE"/>
    <property type="match status" value="1"/>
</dbReference>
<comment type="cofactor">
    <cofactor evidence="1">
        <name>Mn(2+)</name>
        <dbReference type="ChEBI" id="CHEBI:29035"/>
    </cofactor>
</comment>
<dbReference type="AlphaFoldDB" id="A0A915D0I4"/>
<dbReference type="WBParaSite" id="jg14170">
    <property type="protein sequence ID" value="jg14170"/>
    <property type="gene ID" value="jg14170"/>
</dbReference>
<protein>
    <submittedName>
        <fullName evidence="7">Peptidase M24 domain-containing protein</fullName>
    </submittedName>
</protein>
<dbReference type="Gene3D" id="3.90.230.10">
    <property type="entry name" value="Creatinase/methionine aminopeptidase superfamily"/>
    <property type="match status" value="1"/>
</dbReference>
<evidence type="ECO:0000256" key="3">
    <source>
        <dbReference type="ARBA" id="ARBA00022801"/>
    </source>
</evidence>
<dbReference type="InterPro" id="IPR052433">
    <property type="entry name" value="X-Pro_dipept-like"/>
</dbReference>
<dbReference type="InterPro" id="IPR000994">
    <property type="entry name" value="Pept_M24"/>
</dbReference>
<reference evidence="7" key="1">
    <citation type="submission" date="2022-11" db="UniProtKB">
        <authorList>
            <consortium name="WormBaseParasite"/>
        </authorList>
    </citation>
    <scope>IDENTIFICATION</scope>
</reference>
<evidence type="ECO:0000313" key="6">
    <source>
        <dbReference type="Proteomes" id="UP000887574"/>
    </source>
</evidence>
<keyword evidence="3" id="KW-0378">Hydrolase</keyword>
<evidence type="ECO:0000256" key="1">
    <source>
        <dbReference type="ARBA" id="ARBA00001936"/>
    </source>
</evidence>